<evidence type="ECO:0000313" key="1">
    <source>
        <dbReference type="EMBL" id="KAK8163999.1"/>
    </source>
</evidence>
<name>A0ABR1XQU4_9PEZI</name>
<keyword evidence="2" id="KW-1185">Reference proteome</keyword>
<organism evidence="1 2">
    <name type="scientific">Phyllosticta citrichinensis</name>
    <dbReference type="NCBI Taxonomy" id="1130410"/>
    <lineage>
        <taxon>Eukaryota</taxon>
        <taxon>Fungi</taxon>
        <taxon>Dikarya</taxon>
        <taxon>Ascomycota</taxon>
        <taxon>Pezizomycotina</taxon>
        <taxon>Dothideomycetes</taxon>
        <taxon>Dothideomycetes incertae sedis</taxon>
        <taxon>Botryosphaeriales</taxon>
        <taxon>Phyllostictaceae</taxon>
        <taxon>Phyllosticta</taxon>
    </lineage>
</organism>
<evidence type="ECO:0000313" key="2">
    <source>
        <dbReference type="Proteomes" id="UP001456524"/>
    </source>
</evidence>
<protein>
    <recommendedName>
        <fullName evidence="3">Secreted protein</fullName>
    </recommendedName>
</protein>
<accession>A0ABR1XQU4</accession>
<proteinExistence type="predicted"/>
<reference evidence="1 2" key="1">
    <citation type="journal article" date="2022" name="G3 (Bethesda)">
        <title>Enemy or ally: a genomic approach to elucidate the lifestyle of Phyllosticta citrichinaensis.</title>
        <authorList>
            <person name="Buijs V.A."/>
            <person name="Groenewald J.Z."/>
            <person name="Haridas S."/>
            <person name="LaButti K.M."/>
            <person name="Lipzen A."/>
            <person name="Martin F.M."/>
            <person name="Barry K."/>
            <person name="Grigoriev I.V."/>
            <person name="Crous P.W."/>
            <person name="Seidl M.F."/>
        </authorList>
    </citation>
    <scope>NUCLEOTIDE SEQUENCE [LARGE SCALE GENOMIC DNA]</scope>
    <source>
        <strain evidence="1 2">CBS 129764</strain>
    </source>
</reference>
<evidence type="ECO:0008006" key="3">
    <source>
        <dbReference type="Google" id="ProtNLM"/>
    </source>
</evidence>
<dbReference type="EMBL" id="JBBWUH010000006">
    <property type="protein sequence ID" value="KAK8163999.1"/>
    <property type="molecule type" value="Genomic_DNA"/>
</dbReference>
<dbReference type="Proteomes" id="UP001456524">
    <property type="component" value="Unassembled WGS sequence"/>
</dbReference>
<gene>
    <name evidence="1" type="ORF">IWX90DRAFT_246072</name>
</gene>
<sequence length="85" mass="9847">MWLALQTTKVAIYTALCLQGRTAWHLRSRIENKDRKVETMQSMTIRREEQGACGPPSVHLLSLGHFELYLGYVHMYKSRRLVGGR</sequence>
<comment type="caution">
    <text evidence="1">The sequence shown here is derived from an EMBL/GenBank/DDBJ whole genome shotgun (WGS) entry which is preliminary data.</text>
</comment>